<evidence type="ECO:0000313" key="3">
    <source>
        <dbReference type="EMBL" id="PAV90475.1"/>
    </source>
</evidence>
<feature type="compositionally biased region" description="Basic and acidic residues" evidence="2">
    <location>
        <begin position="189"/>
        <end position="222"/>
    </location>
</feature>
<feature type="coiled-coil region" evidence="1">
    <location>
        <begin position="46"/>
        <end position="80"/>
    </location>
</feature>
<sequence>MDEDIELLYDEIYDEYVEEEADKKSVEIEKKDVGVQQDDGQLRRHAIQLRHLVITARNQIDELREELKEAKLRLEAAGTVQCPDCTKVFKERDSIVHPKYIRLVKSTLTLEVSFEDLNQLNEWLIVNGLDQDKMGNQTYVPSKEQKDSQQITLTESSSQILHFQKLLQEKEQEMRAEFERKMAEKIAETRNEMRAKSEKKRTNLECEDGKENRGRDGRNRNEFRKRRCSRSPQVCHSVIFIIFHWIIPI</sequence>
<protein>
    <submittedName>
        <fullName evidence="3">Uncharacterized protein</fullName>
    </submittedName>
</protein>
<feature type="region of interest" description="Disordered" evidence="2">
    <location>
        <begin position="189"/>
        <end position="227"/>
    </location>
</feature>
<keyword evidence="1" id="KW-0175">Coiled coil</keyword>
<evidence type="ECO:0000256" key="2">
    <source>
        <dbReference type="SAM" id="MobiDB-lite"/>
    </source>
</evidence>
<dbReference type="AlphaFoldDB" id="A0A2A2LWX6"/>
<accession>A0A2A2LWX6</accession>
<keyword evidence="4" id="KW-1185">Reference proteome</keyword>
<dbReference type="Proteomes" id="UP000218231">
    <property type="component" value="Unassembled WGS sequence"/>
</dbReference>
<gene>
    <name evidence="3" type="ORF">WR25_14610</name>
</gene>
<dbReference type="OrthoDB" id="5855762at2759"/>
<proteinExistence type="predicted"/>
<evidence type="ECO:0000313" key="4">
    <source>
        <dbReference type="Proteomes" id="UP000218231"/>
    </source>
</evidence>
<comment type="caution">
    <text evidence="3">The sequence shown here is derived from an EMBL/GenBank/DDBJ whole genome shotgun (WGS) entry which is preliminary data.</text>
</comment>
<dbReference type="EMBL" id="LIAE01006373">
    <property type="protein sequence ID" value="PAV90475.1"/>
    <property type="molecule type" value="Genomic_DNA"/>
</dbReference>
<organism evidence="3 4">
    <name type="scientific">Diploscapter pachys</name>
    <dbReference type="NCBI Taxonomy" id="2018661"/>
    <lineage>
        <taxon>Eukaryota</taxon>
        <taxon>Metazoa</taxon>
        <taxon>Ecdysozoa</taxon>
        <taxon>Nematoda</taxon>
        <taxon>Chromadorea</taxon>
        <taxon>Rhabditida</taxon>
        <taxon>Rhabditina</taxon>
        <taxon>Rhabditomorpha</taxon>
        <taxon>Rhabditoidea</taxon>
        <taxon>Rhabditidae</taxon>
        <taxon>Diploscapter</taxon>
    </lineage>
</organism>
<name>A0A2A2LWX6_9BILA</name>
<evidence type="ECO:0000256" key="1">
    <source>
        <dbReference type="SAM" id="Coils"/>
    </source>
</evidence>
<reference evidence="3 4" key="1">
    <citation type="journal article" date="2017" name="Curr. Biol.">
        <title>Genome architecture and evolution of a unichromosomal asexual nematode.</title>
        <authorList>
            <person name="Fradin H."/>
            <person name="Zegar C."/>
            <person name="Gutwein M."/>
            <person name="Lucas J."/>
            <person name="Kovtun M."/>
            <person name="Corcoran D."/>
            <person name="Baugh L.R."/>
            <person name="Kiontke K."/>
            <person name="Gunsalus K."/>
            <person name="Fitch D.H."/>
            <person name="Piano F."/>
        </authorList>
    </citation>
    <scope>NUCLEOTIDE SEQUENCE [LARGE SCALE GENOMIC DNA]</scope>
    <source>
        <strain evidence="3">PF1309</strain>
    </source>
</reference>